<proteinExistence type="predicted"/>
<keyword evidence="1" id="KW-0812">Transmembrane</keyword>
<feature type="transmembrane region" description="Helical" evidence="1">
    <location>
        <begin position="84"/>
        <end position="103"/>
    </location>
</feature>
<accession>A0ABD7YG54</accession>
<dbReference type="RefSeq" id="WP_089464369.1">
    <property type="nucleotide sequence ID" value="NZ_CABVQO010000033.1"/>
</dbReference>
<keyword evidence="1" id="KW-1133">Transmembrane helix</keyword>
<keyword evidence="3" id="KW-0614">Plasmid</keyword>
<evidence type="ECO:0008006" key="5">
    <source>
        <dbReference type="Google" id="ProtNLM"/>
    </source>
</evidence>
<evidence type="ECO:0000256" key="2">
    <source>
        <dbReference type="SAM" id="SignalP"/>
    </source>
</evidence>
<evidence type="ECO:0000256" key="1">
    <source>
        <dbReference type="SAM" id="Phobius"/>
    </source>
</evidence>
<gene>
    <name evidence="3" type="ORF">LXE91_42305</name>
</gene>
<protein>
    <recommendedName>
        <fullName evidence="5">Conjugal transfer protein</fullName>
    </recommendedName>
</protein>
<reference evidence="3 4" key="1">
    <citation type="submission" date="2021-12" db="EMBL/GenBank/DDBJ databases">
        <title>Genomic and phenotypic characterization of three Burkholderia contaminans isolates recovered from different sources.</title>
        <authorList>
            <person name="Lopez De Volder A."/>
            <person name="Fan Y."/>
            <person name="Nunvar J."/>
            <person name="Herrera T."/>
            <person name="Timp W."/>
            <person name="Degrossi J."/>
        </authorList>
    </citation>
    <scope>NUCLEOTIDE SEQUENCE [LARGE SCALE GENOMIC DNA]</scope>
    <source>
        <strain evidence="3 4">LMG 23361</strain>
        <plasmid evidence="3 4">unnamed3</plasmid>
    </source>
</reference>
<feature type="transmembrane region" description="Helical" evidence="1">
    <location>
        <begin position="50"/>
        <end position="72"/>
    </location>
</feature>
<keyword evidence="2" id="KW-0732">Signal</keyword>
<sequence>MKANVNFFGNGSSNRRTQRLLVLALMMTAGVAQAGGLDAGKSGLSTFQVWLYSCTGILAACYLLYVGIQCFQHKQDWVHDFGTAFIKVFVTGAGVVLAGYLFALGAN</sequence>
<evidence type="ECO:0000313" key="4">
    <source>
        <dbReference type="Proteomes" id="UP001220209"/>
    </source>
</evidence>
<evidence type="ECO:0000313" key="3">
    <source>
        <dbReference type="EMBL" id="WFN24022.1"/>
    </source>
</evidence>
<organism evidence="3 4">
    <name type="scientific">Burkholderia contaminans</name>
    <dbReference type="NCBI Taxonomy" id="488447"/>
    <lineage>
        <taxon>Bacteria</taxon>
        <taxon>Pseudomonadati</taxon>
        <taxon>Pseudomonadota</taxon>
        <taxon>Betaproteobacteria</taxon>
        <taxon>Burkholderiales</taxon>
        <taxon>Burkholderiaceae</taxon>
        <taxon>Burkholderia</taxon>
        <taxon>Burkholderia cepacia complex</taxon>
    </lineage>
</organism>
<feature type="chain" id="PRO_5044890920" description="Conjugal transfer protein" evidence="2">
    <location>
        <begin position="35"/>
        <end position="107"/>
    </location>
</feature>
<name>A0ABD7YG54_9BURK</name>
<dbReference type="Proteomes" id="UP001220209">
    <property type="component" value="Plasmid unnamed3"/>
</dbReference>
<geneLocation type="plasmid" evidence="3 4">
    <name>unnamed3</name>
</geneLocation>
<dbReference type="EMBL" id="CP090645">
    <property type="protein sequence ID" value="WFN24022.1"/>
    <property type="molecule type" value="Genomic_DNA"/>
</dbReference>
<dbReference type="AlphaFoldDB" id="A0ABD7YG54"/>
<feature type="signal peptide" evidence="2">
    <location>
        <begin position="1"/>
        <end position="34"/>
    </location>
</feature>
<keyword evidence="1" id="KW-0472">Membrane</keyword>